<keyword evidence="2" id="KW-1133">Transmembrane helix</keyword>
<protein>
    <recommendedName>
        <fullName evidence="5">Transmembrane protein</fullName>
    </recommendedName>
</protein>
<feature type="transmembrane region" description="Helical" evidence="2">
    <location>
        <begin position="143"/>
        <end position="163"/>
    </location>
</feature>
<proteinExistence type="predicted"/>
<dbReference type="OrthoDB" id="29072at2759"/>
<comment type="caution">
    <text evidence="3">The sequence shown here is derived from an EMBL/GenBank/DDBJ whole genome shotgun (WGS) entry which is preliminary data.</text>
</comment>
<dbReference type="Proteomes" id="UP000683925">
    <property type="component" value="Unassembled WGS sequence"/>
</dbReference>
<dbReference type="AlphaFoldDB" id="A0A8S1YGY2"/>
<keyword evidence="2" id="KW-0812">Transmembrane</keyword>
<feature type="region of interest" description="Disordered" evidence="1">
    <location>
        <begin position="66"/>
        <end position="91"/>
    </location>
</feature>
<organism evidence="3 4">
    <name type="scientific">Paramecium octaurelia</name>
    <dbReference type="NCBI Taxonomy" id="43137"/>
    <lineage>
        <taxon>Eukaryota</taxon>
        <taxon>Sar</taxon>
        <taxon>Alveolata</taxon>
        <taxon>Ciliophora</taxon>
        <taxon>Intramacronucleata</taxon>
        <taxon>Oligohymenophorea</taxon>
        <taxon>Peniculida</taxon>
        <taxon>Parameciidae</taxon>
        <taxon>Paramecium</taxon>
    </lineage>
</organism>
<evidence type="ECO:0000256" key="1">
    <source>
        <dbReference type="SAM" id="MobiDB-lite"/>
    </source>
</evidence>
<accession>A0A8S1YGY2</accession>
<keyword evidence="4" id="KW-1185">Reference proteome</keyword>
<evidence type="ECO:0000313" key="3">
    <source>
        <dbReference type="EMBL" id="CAD8212761.1"/>
    </source>
</evidence>
<evidence type="ECO:0000313" key="4">
    <source>
        <dbReference type="Proteomes" id="UP000683925"/>
    </source>
</evidence>
<feature type="compositionally biased region" description="Polar residues" evidence="1">
    <location>
        <begin position="66"/>
        <end position="76"/>
    </location>
</feature>
<dbReference type="EMBL" id="CAJJDP010000161">
    <property type="protein sequence ID" value="CAD8212761.1"/>
    <property type="molecule type" value="Genomic_DNA"/>
</dbReference>
<keyword evidence="2" id="KW-0472">Membrane</keyword>
<reference evidence="3" key="1">
    <citation type="submission" date="2021-01" db="EMBL/GenBank/DDBJ databases">
        <authorList>
            <consortium name="Genoscope - CEA"/>
            <person name="William W."/>
        </authorList>
    </citation>
    <scope>NUCLEOTIDE SEQUENCE</scope>
</reference>
<evidence type="ECO:0000256" key="2">
    <source>
        <dbReference type="SAM" id="Phobius"/>
    </source>
</evidence>
<name>A0A8S1YGY2_PAROT</name>
<feature type="compositionally biased region" description="Basic and acidic residues" evidence="1">
    <location>
        <begin position="82"/>
        <end position="91"/>
    </location>
</feature>
<evidence type="ECO:0008006" key="5">
    <source>
        <dbReference type="Google" id="ProtNLM"/>
    </source>
</evidence>
<sequence>MQYLIDSPRIKREDQIMLLRFKEKKLWIEREYHIQKKKSLQQQYDARKEETVKRLDTQKRRCSLIVQDSNGNGANNQQQQQKKQDDKDQKSELSNGLSDAIVKDKPNVKRTDIAGLEAVNTNSVIEISQTDYQSIFNYPKLRILFFDALITVFFFHIFVSYIYTFCFQQIYQLN</sequence>
<gene>
    <name evidence="3" type="ORF">POCTA_138.1.T1590038</name>
</gene>